<keyword evidence="1" id="KW-0040">ANK repeat</keyword>
<proteinExistence type="predicted"/>
<dbReference type="SMART" id="SM00248">
    <property type="entry name" value="ANK"/>
    <property type="match status" value="4"/>
</dbReference>
<dbReference type="AlphaFoldDB" id="A0AAD5CR67"/>
<dbReference type="EMBL" id="JAMZMK010007009">
    <property type="protein sequence ID" value="KAI7746294.1"/>
    <property type="molecule type" value="Genomic_DNA"/>
</dbReference>
<dbReference type="Pfam" id="PF12796">
    <property type="entry name" value="Ank_2"/>
    <property type="match status" value="1"/>
</dbReference>
<evidence type="ECO:0000256" key="1">
    <source>
        <dbReference type="PROSITE-ProRule" id="PRU00023"/>
    </source>
</evidence>
<dbReference type="PROSITE" id="PS50088">
    <property type="entry name" value="ANK_REPEAT"/>
    <property type="match status" value="1"/>
</dbReference>
<reference evidence="3" key="1">
    <citation type="submission" date="2022-06" db="EMBL/GenBank/DDBJ databases">
        <title>Uncovering the hologenomic basis of an extraordinary plant invasion.</title>
        <authorList>
            <person name="Bieker V.C."/>
            <person name="Martin M.D."/>
            <person name="Gilbert T."/>
            <person name="Hodgins K."/>
            <person name="Battlay P."/>
            <person name="Petersen B."/>
            <person name="Wilson J."/>
        </authorList>
    </citation>
    <scope>NUCLEOTIDE SEQUENCE</scope>
    <source>
        <strain evidence="3">AA19_3_7</strain>
        <tissue evidence="3">Leaf</tissue>
    </source>
</reference>
<feature type="repeat" description="ANK" evidence="1">
    <location>
        <begin position="228"/>
        <end position="252"/>
    </location>
</feature>
<sequence>MSASARSQDIEYLYASIANVSNFVSVKLSGKNNYHVWKSQMLCLFDSHNMGGIVDDTFAGPTYSGTETLRQYDSLAKGWILGSVSEGVLSDVHNIGSAKDVWEKLKSIYDTPICLQEEKEVGKDVVSAKAKTVEGANSINIIVDQHMVQMESNARIFKAKPFTLDLLIFTKRGEWSKVESKLKRNKDLVTEVGSTMLHIAVGRGYNDFVKKLLPYMNDEHILQQRSSDGSTALHIAATVGNTYVADLLIKRNRTLLRVKDHKGVEPLQKSYEYMHLDTIGYLLKALNHDNKIELQSSLTHSVHHDDDIVADLLVNAISAKQYSLALELVQNYPKSASRSDDVLIALAKNFPTLDNIWKPLLLTMLVTLALLFFPVSALVMIIHKEQLSYKAISTGMFKSVILTVAPIKRIENKKKDLDEAKDVLYLVCDRIDKLENSGGDHYNKAILVAACRNAYKVVKCILAISPKAIEITDKSGLAPSSVLSQRTGATLQLQRELQWREELKKLVFPAYITEENIFKETPDMVFTREHENLVREGEKWMKTTAE</sequence>
<dbReference type="InterPro" id="IPR036770">
    <property type="entry name" value="Ankyrin_rpt-contain_sf"/>
</dbReference>
<name>A0AAD5CR67_AMBAR</name>
<dbReference type="PROSITE" id="PS50297">
    <property type="entry name" value="ANK_REP_REGION"/>
    <property type="match status" value="1"/>
</dbReference>
<dbReference type="SUPFAM" id="SSF48403">
    <property type="entry name" value="Ankyrin repeat"/>
    <property type="match status" value="1"/>
</dbReference>
<evidence type="ECO:0000313" key="3">
    <source>
        <dbReference type="EMBL" id="KAI7746294.1"/>
    </source>
</evidence>
<accession>A0AAD5CR67</accession>
<feature type="non-terminal residue" evidence="3">
    <location>
        <position position="546"/>
    </location>
</feature>
<keyword evidence="2" id="KW-0812">Transmembrane</keyword>
<evidence type="ECO:0000256" key="2">
    <source>
        <dbReference type="SAM" id="Phobius"/>
    </source>
</evidence>
<evidence type="ECO:0000313" key="4">
    <source>
        <dbReference type="Proteomes" id="UP001206925"/>
    </source>
</evidence>
<organism evidence="3 4">
    <name type="scientific">Ambrosia artemisiifolia</name>
    <name type="common">Common ragweed</name>
    <dbReference type="NCBI Taxonomy" id="4212"/>
    <lineage>
        <taxon>Eukaryota</taxon>
        <taxon>Viridiplantae</taxon>
        <taxon>Streptophyta</taxon>
        <taxon>Embryophyta</taxon>
        <taxon>Tracheophyta</taxon>
        <taxon>Spermatophyta</taxon>
        <taxon>Magnoliopsida</taxon>
        <taxon>eudicotyledons</taxon>
        <taxon>Gunneridae</taxon>
        <taxon>Pentapetalae</taxon>
        <taxon>asterids</taxon>
        <taxon>campanulids</taxon>
        <taxon>Asterales</taxon>
        <taxon>Asteraceae</taxon>
        <taxon>Asteroideae</taxon>
        <taxon>Heliantheae alliance</taxon>
        <taxon>Heliantheae</taxon>
        <taxon>Ambrosia</taxon>
    </lineage>
</organism>
<dbReference type="Gene3D" id="1.25.40.20">
    <property type="entry name" value="Ankyrin repeat-containing domain"/>
    <property type="match status" value="1"/>
</dbReference>
<dbReference type="PANTHER" id="PTHR47303">
    <property type="match status" value="1"/>
</dbReference>
<protein>
    <submittedName>
        <fullName evidence="3">Uncharacterized protein</fullName>
    </submittedName>
</protein>
<dbReference type="InterPro" id="IPR002110">
    <property type="entry name" value="Ankyrin_rpt"/>
</dbReference>
<gene>
    <name evidence="3" type="ORF">M8C21_026585</name>
</gene>
<comment type="caution">
    <text evidence="3">The sequence shown here is derived from an EMBL/GenBank/DDBJ whole genome shotgun (WGS) entry which is preliminary data.</text>
</comment>
<keyword evidence="4" id="KW-1185">Reference proteome</keyword>
<dbReference type="PANTHER" id="PTHR47303:SF1">
    <property type="entry name" value="NF-KAPPA-B INHIBITOR BETA"/>
    <property type="match status" value="1"/>
</dbReference>
<keyword evidence="2" id="KW-0472">Membrane</keyword>
<keyword evidence="2" id="KW-1133">Transmembrane helix</keyword>
<feature type="transmembrane region" description="Helical" evidence="2">
    <location>
        <begin position="360"/>
        <end position="382"/>
    </location>
</feature>
<dbReference type="Proteomes" id="UP001206925">
    <property type="component" value="Unassembled WGS sequence"/>
</dbReference>